<proteinExistence type="predicted"/>
<reference evidence="1" key="1">
    <citation type="submission" date="2021-03" db="EMBL/GenBank/DDBJ databases">
        <title>Comparative Genomics and Metabolomics in the genus Turicibacter.</title>
        <authorList>
            <person name="Maki J."/>
            <person name="Looft T."/>
        </authorList>
    </citation>
    <scope>NUCLEOTIDE SEQUENCE</scope>
    <source>
        <strain evidence="1">ISU324</strain>
    </source>
</reference>
<protein>
    <submittedName>
        <fullName evidence="1">Uncharacterized protein</fullName>
    </submittedName>
</protein>
<dbReference type="EMBL" id="CP071250">
    <property type="protein sequence ID" value="UUF08730.1"/>
    <property type="molecule type" value="Genomic_DNA"/>
</dbReference>
<organism evidence="1 2">
    <name type="scientific">Turicibacter bilis</name>
    <dbReference type="NCBI Taxonomy" id="2735723"/>
    <lineage>
        <taxon>Bacteria</taxon>
        <taxon>Bacillati</taxon>
        <taxon>Bacillota</taxon>
        <taxon>Erysipelotrichia</taxon>
        <taxon>Erysipelotrichales</taxon>
        <taxon>Turicibacteraceae</taxon>
        <taxon>Turicibacter</taxon>
    </lineage>
</organism>
<dbReference type="RefSeq" id="WP_212724722.1">
    <property type="nucleotide sequence ID" value="NZ_CP071250.1"/>
</dbReference>
<gene>
    <name evidence="1" type="ORF">J0J70_01510</name>
</gene>
<evidence type="ECO:0000313" key="2">
    <source>
        <dbReference type="Proteomes" id="UP001058072"/>
    </source>
</evidence>
<sequence length="162" mass="19260">MKLVNVYDIATFLSVIDVSYIRERQIISKLYQDLQYEGSLNEFMLKVDEQLEQLDVQVMKEIDELQSQMKENLISCHFEKDMAHYLKVMKLRMQYTEIDYVKIKLRTLLKQLGYKRRSDKLVAELNEMFQQLGLMVYKKGGILGDLSELALDEFMTIRLRSE</sequence>
<evidence type="ECO:0000313" key="1">
    <source>
        <dbReference type="EMBL" id="UUF08730.1"/>
    </source>
</evidence>
<name>A0A9Q9CHH0_9FIRM</name>
<dbReference type="AlphaFoldDB" id="A0A9Q9CHH0"/>
<accession>A0A9Q9CHH0</accession>
<dbReference type="Proteomes" id="UP001058072">
    <property type="component" value="Chromosome"/>
</dbReference>